<dbReference type="AlphaFoldDB" id="A0A2P2LWY5"/>
<name>A0A2P2LWY5_RHIMU</name>
<sequence length="62" mass="7009">MFPLLDNLDSIFTLSNLVCTLEVWFHATSCVYWYSPLTTLRDKLVVALQDAEGNEISNTGLE</sequence>
<proteinExistence type="predicted"/>
<dbReference type="EMBL" id="GGEC01042000">
    <property type="protein sequence ID" value="MBX22484.1"/>
    <property type="molecule type" value="Transcribed_RNA"/>
</dbReference>
<evidence type="ECO:0000313" key="1">
    <source>
        <dbReference type="EMBL" id="MBX22484.1"/>
    </source>
</evidence>
<accession>A0A2P2LWY5</accession>
<reference evidence="1" key="1">
    <citation type="submission" date="2018-02" db="EMBL/GenBank/DDBJ databases">
        <title>Rhizophora mucronata_Transcriptome.</title>
        <authorList>
            <person name="Meera S.P."/>
            <person name="Sreeshan A."/>
            <person name="Augustine A."/>
        </authorList>
    </citation>
    <scope>NUCLEOTIDE SEQUENCE</scope>
    <source>
        <tissue evidence="1">Leaf</tissue>
    </source>
</reference>
<protein>
    <submittedName>
        <fullName evidence="1">Uncharacterized protein</fullName>
    </submittedName>
</protein>
<organism evidence="1">
    <name type="scientific">Rhizophora mucronata</name>
    <name type="common">Asiatic mangrove</name>
    <dbReference type="NCBI Taxonomy" id="61149"/>
    <lineage>
        <taxon>Eukaryota</taxon>
        <taxon>Viridiplantae</taxon>
        <taxon>Streptophyta</taxon>
        <taxon>Embryophyta</taxon>
        <taxon>Tracheophyta</taxon>
        <taxon>Spermatophyta</taxon>
        <taxon>Magnoliopsida</taxon>
        <taxon>eudicotyledons</taxon>
        <taxon>Gunneridae</taxon>
        <taxon>Pentapetalae</taxon>
        <taxon>rosids</taxon>
        <taxon>fabids</taxon>
        <taxon>Malpighiales</taxon>
        <taxon>Rhizophoraceae</taxon>
        <taxon>Rhizophora</taxon>
    </lineage>
</organism>